<feature type="compositionally biased region" description="Low complexity" evidence="1">
    <location>
        <begin position="119"/>
        <end position="129"/>
    </location>
</feature>
<dbReference type="Proteomes" id="UP000078113">
    <property type="component" value="Unassembled WGS sequence"/>
</dbReference>
<feature type="compositionally biased region" description="Basic and acidic residues" evidence="1">
    <location>
        <begin position="101"/>
        <end position="118"/>
    </location>
</feature>
<dbReference type="CDD" id="cd17039">
    <property type="entry name" value="Ubl_ubiquitin_like"/>
    <property type="match status" value="1"/>
</dbReference>
<sequence>MGGSAILELDVTAKDLEIVAEATGVPTHCQRLVYRGRYLRRSDKIKLTEYDTIYVFGRLLGGVTSTSPPTKRSSRYVAMCKAAVIFDSDAFVPAKRSRGQRKSDTARPPRKAEGKEKAAPSSASEAPAKVYKGSQKDSDDFTDVLAGPPCVDQDTMQELGQLVNTAWDPVFKKGGGLQVIADHAAKIFQGGKVPGLIAPFESDGPVCVWIYHSGIGQNDALQYHNESPRIVQHTTMFAIAMQTLSEHLAKIRNTDAIYININVFELCSALRGGECNKPPSSTAQARKGEIVDLPRLLSESDWTVDDHGRISAESLSSWLKLRIQAVRNDTSGPLHINLMGTVAAH</sequence>
<evidence type="ECO:0000256" key="1">
    <source>
        <dbReference type="SAM" id="MobiDB-lite"/>
    </source>
</evidence>
<evidence type="ECO:0000313" key="2">
    <source>
        <dbReference type="EMBL" id="KAE8266210.1"/>
    </source>
</evidence>
<feature type="region of interest" description="Disordered" evidence="1">
    <location>
        <begin position="95"/>
        <end position="146"/>
    </location>
</feature>
<evidence type="ECO:0008006" key="4">
    <source>
        <dbReference type="Google" id="ProtNLM"/>
    </source>
</evidence>
<gene>
    <name evidence="2" type="ORF">A4X09_0g6139</name>
</gene>
<evidence type="ECO:0000313" key="3">
    <source>
        <dbReference type="Proteomes" id="UP000078113"/>
    </source>
</evidence>
<comment type="caution">
    <text evidence="2">The sequence shown here is derived from an EMBL/GenBank/DDBJ whole genome shotgun (WGS) entry which is preliminary data.</text>
</comment>
<protein>
    <recommendedName>
        <fullName evidence="4">Ubiquitin-like domain-containing protein</fullName>
    </recommendedName>
</protein>
<reference evidence="2" key="1">
    <citation type="submission" date="2016-04" db="EMBL/GenBank/DDBJ databases">
        <authorList>
            <person name="Nguyen H.D."/>
            <person name="Samba Siva P."/>
            <person name="Cullis J."/>
            <person name="Levesque C.A."/>
            <person name="Hambleton S."/>
        </authorList>
    </citation>
    <scope>NUCLEOTIDE SEQUENCE</scope>
    <source>
        <strain evidence="2">DAOMC 236422</strain>
    </source>
</reference>
<dbReference type="SUPFAM" id="SSF54236">
    <property type="entry name" value="Ubiquitin-like"/>
    <property type="match status" value="1"/>
</dbReference>
<dbReference type="EMBL" id="LWDG02000365">
    <property type="protein sequence ID" value="KAE8266210.1"/>
    <property type="molecule type" value="Genomic_DNA"/>
</dbReference>
<name>A0A8X7N5N6_9BASI</name>
<accession>A0A8X7N5N6</accession>
<dbReference type="AlphaFoldDB" id="A0A8X7N5N6"/>
<reference evidence="2" key="2">
    <citation type="journal article" date="2019" name="IMA Fungus">
        <title>Genome sequencing and comparison of five Tilletia species to identify candidate genes for the detection of regulated species infecting wheat.</title>
        <authorList>
            <person name="Nguyen H.D.T."/>
            <person name="Sultana T."/>
            <person name="Kesanakurti P."/>
            <person name="Hambleton S."/>
        </authorList>
    </citation>
    <scope>NUCLEOTIDE SEQUENCE</scope>
    <source>
        <strain evidence="2">DAOMC 236422</strain>
    </source>
</reference>
<keyword evidence="3" id="KW-1185">Reference proteome</keyword>
<dbReference type="InterPro" id="IPR029071">
    <property type="entry name" value="Ubiquitin-like_domsf"/>
</dbReference>
<organism evidence="2 3">
    <name type="scientific">Tilletia walkeri</name>
    <dbReference type="NCBI Taxonomy" id="117179"/>
    <lineage>
        <taxon>Eukaryota</taxon>
        <taxon>Fungi</taxon>
        <taxon>Dikarya</taxon>
        <taxon>Basidiomycota</taxon>
        <taxon>Ustilaginomycotina</taxon>
        <taxon>Exobasidiomycetes</taxon>
        <taxon>Tilletiales</taxon>
        <taxon>Tilletiaceae</taxon>
        <taxon>Tilletia</taxon>
    </lineage>
</organism>
<proteinExistence type="predicted"/>